<comment type="caution">
    <text evidence="2">The sequence shown here is derived from an EMBL/GenBank/DDBJ whole genome shotgun (WGS) entry which is preliminary data.</text>
</comment>
<feature type="region of interest" description="Disordered" evidence="1">
    <location>
        <begin position="1"/>
        <end position="52"/>
    </location>
</feature>
<protein>
    <submittedName>
        <fullName evidence="2">Uncharacterized protein</fullName>
    </submittedName>
</protein>
<organism evidence="2 3">
    <name type="scientific">Colletotrichum sublineola</name>
    <name type="common">Sorghum anthracnose fungus</name>
    <dbReference type="NCBI Taxonomy" id="1173701"/>
    <lineage>
        <taxon>Eukaryota</taxon>
        <taxon>Fungi</taxon>
        <taxon>Dikarya</taxon>
        <taxon>Ascomycota</taxon>
        <taxon>Pezizomycotina</taxon>
        <taxon>Sordariomycetes</taxon>
        <taxon>Hypocreomycetidae</taxon>
        <taxon>Glomerellales</taxon>
        <taxon>Glomerellaceae</taxon>
        <taxon>Colletotrichum</taxon>
        <taxon>Colletotrichum graminicola species complex</taxon>
    </lineage>
</organism>
<name>A0A066XIK6_COLSU</name>
<dbReference type="EMBL" id="JMSE01000628">
    <property type="protein sequence ID" value="KDN68702.1"/>
    <property type="molecule type" value="Genomic_DNA"/>
</dbReference>
<accession>A0A066XIK6</accession>
<gene>
    <name evidence="2" type="ORF">CSUB01_12072</name>
</gene>
<feature type="compositionally biased region" description="Polar residues" evidence="1">
    <location>
        <begin position="1"/>
        <end position="39"/>
    </location>
</feature>
<dbReference type="AlphaFoldDB" id="A0A066XIK6"/>
<dbReference type="HOGENOM" id="CLU_1652050_0_0_1"/>
<evidence type="ECO:0000313" key="2">
    <source>
        <dbReference type="EMBL" id="KDN68702.1"/>
    </source>
</evidence>
<reference evidence="3" key="1">
    <citation type="journal article" date="2014" name="Genome Announc.">
        <title>Draft genome sequence of Colletotrichum sublineola, a destructive pathogen of cultivated sorghum.</title>
        <authorList>
            <person name="Baroncelli R."/>
            <person name="Sanz-Martin J.M."/>
            <person name="Rech G.E."/>
            <person name="Sukno S.A."/>
            <person name="Thon M.R."/>
        </authorList>
    </citation>
    <scope>NUCLEOTIDE SEQUENCE [LARGE SCALE GENOMIC DNA]</scope>
    <source>
        <strain evidence="3">TX430BB</strain>
    </source>
</reference>
<proteinExistence type="predicted"/>
<evidence type="ECO:0000256" key="1">
    <source>
        <dbReference type="SAM" id="MobiDB-lite"/>
    </source>
</evidence>
<sequence length="160" mass="17676">MFQRSPQSTYLPGYSPYQTQQAQGQPTTVVQADSSSDVQRTGHGGLGSVPTANDTQLALSDMQHLGLMPVTFNIDGPVTPYGNGPATEHSGYQANYGLPNAQDSQTMHIFADLHVILDQVQQLEKDQCKRRKQEMDYIKHLQDKQGKATDMMYSLSDLAE</sequence>
<keyword evidence="3" id="KW-1185">Reference proteome</keyword>
<evidence type="ECO:0000313" key="3">
    <source>
        <dbReference type="Proteomes" id="UP000027238"/>
    </source>
</evidence>
<dbReference type="Proteomes" id="UP000027238">
    <property type="component" value="Unassembled WGS sequence"/>
</dbReference>